<evidence type="ECO:0000313" key="5">
    <source>
        <dbReference type="Proteomes" id="UP000198894"/>
    </source>
</evidence>
<comment type="similarity">
    <text evidence="3">Belongs to the class-III pyridoxal-phosphate-dependent aminotransferase family.</text>
</comment>
<keyword evidence="2 3" id="KW-0663">Pyridoxal phosphate</keyword>
<organism evidence="4 5">
    <name type="scientific">Mesorhizobium muleiense</name>
    <dbReference type="NCBI Taxonomy" id="1004279"/>
    <lineage>
        <taxon>Bacteria</taxon>
        <taxon>Pseudomonadati</taxon>
        <taxon>Pseudomonadota</taxon>
        <taxon>Alphaproteobacteria</taxon>
        <taxon>Hyphomicrobiales</taxon>
        <taxon>Phyllobacteriaceae</taxon>
        <taxon>Mesorhizobium</taxon>
    </lineage>
</organism>
<dbReference type="GO" id="GO:0030170">
    <property type="term" value="F:pyridoxal phosphate binding"/>
    <property type="evidence" value="ECO:0007669"/>
    <property type="project" value="InterPro"/>
</dbReference>
<evidence type="ECO:0000256" key="1">
    <source>
        <dbReference type="ARBA" id="ARBA00001933"/>
    </source>
</evidence>
<dbReference type="RefSeq" id="WP_091592692.1">
    <property type="nucleotide sequence ID" value="NZ_FNEE01000004.1"/>
</dbReference>
<dbReference type="Gene3D" id="3.90.1150.10">
    <property type="entry name" value="Aspartate Aminotransferase, domain 1"/>
    <property type="match status" value="1"/>
</dbReference>
<comment type="cofactor">
    <cofactor evidence="1">
        <name>pyridoxal 5'-phosphate</name>
        <dbReference type="ChEBI" id="CHEBI:597326"/>
    </cofactor>
</comment>
<sequence>MHTIDHSKMAIGGISTARIADLRETEAEAFRKARPKSAAKVGNGLPGFFGGVPMHWMNDWPTPFPIMVDSARGATITDIDGNRLDDFCLGDTGSMFGHSPPPVAHAIRRQAGRGLTYMLPSEDALAIGPLLQQHFGLPFWQIATTATDANRFALRVARAITGRGKILVFNGCYHGSVDETMVRLVDGRPANRPGLAGEFRDLTRATDVVEFNDVPALETALRDQQIACVVTEPVLTNSCMVLPDPGFHNALRRLTRAAGTLLLIDETHTISTGPGGYTRKHGLEPDLFVLGKPIAGGVPASVWGMSDGVATRYADYVRTKEPGYSGMGTTLSANPLQFAAMRATLEEVMTDENYSHMDHLARRLDAGLTAVIDRYRLPWHVARVGARVEFICAPGPLRNGGEAEAAHAPALEAAVHVALVNRGVLIAPFHNMMLISPATSAAQVNRLITAFGAVAARLAA</sequence>
<evidence type="ECO:0000256" key="3">
    <source>
        <dbReference type="RuleBase" id="RU003560"/>
    </source>
</evidence>
<dbReference type="InterPro" id="IPR015421">
    <property type="entry name" value="PyrdxlP-dep_Trfase_major"/>
</dbReference>
<dbReference type="EMBL" id="FNEE01000004">
    <property type="protein sequence ID" value="SDJ07248.1"/>
    <property type="molecule type" value="Genomic_DNA"/>
</dbReference>
<protein>
    <submittedName>
        <fullName evidence="4">Glutamate-1-semialdehyde 2,1-aminomutase</fullName>
    </submittedName>
</protein>
<dbReference type="PANTHER" id="PTHR43713:SF3">
    <property type="entry name" value="GLUTAMATE-1-SEMIALDEHYDE 2,1-AMINOMUTASE 1, CHLOROPLASTIC-RELATED"/>
    <property type="match status" value="1"/>
</dbReference>
<dbReference type="Proteomes" id="UP000198894">
    <property type="component" value="Unassembled WGS sequence"/>
</dbReference>
<dbReference type="Pfam" id="PF00202">
    <property type="entry name" value="Aminotran_3"/>
    <property type="match status" value="1"/>
</dbReference>
<gene>
    <name evidence="4" type="ORF">SAMN05428953_104134</name>
</gene>
<dbReference type="Gene3D" id="3.40.640.10">
    <property type="entry name" value="Type I PLP-dependent aspartate aminotransferase-like (Major domain)"/>
    <property type="match status" value="1"/>
</dbReference>
<reference evidence="5" key="1">
    <citation type="submission" date="2016-10" db="EMBL/GenBank/DDBJ databases">
        <authorList>
            <person name="Varghese N."/>
            <person name="Submissions S."/>
        </authorList>
    </citation>
    <scope>NUCLEOTIDE SEQUENCE [LARGE SCALE GENOMIC DNA]</scope>
    <source>
        <strain evidence="5">CGMCC 1.11022</strain>
    </source>
</reference>
<dbReference type="InterPro" id="IPR005814">
    <property type="entry name" value="Aminotrans_3"/>
</dbReference>
<name>A0A1G8QRE5_9HYPH</name>
<evidence type="ECO:0000313" key="4">
    <source>
        <dbReference type="EMBL" id="SDJ07248.1"/>
    </source>
</evidence>
<dbReference type="PANTHER" id="PTHR43713">
    <property type="entry name" value="GLUTAMATE-1-SEMIALDEHYDE 2,1-AMINOMUTASE"/>
    <property type="match status" value="1"/>
</dbReference>
<dbReference type="GO" id="GO:0008483">
    <property type="term" value="F:transaminase activity"/>
    <property type="evidence" value="ECO:0007669"/>
    <property type="project" value="InterPro"/>
</dbReference>
<evidence type="ECO:0000256" key="2">
    <source>
        <dbReference type="ARBA" id="ARBA00022898"/>
    </source>
</evidence>
<dbReference type="SUPFAM" id="SSF53383">
    <property type="entry name" value="PLP-dependent transferases"/>
    <property type="match status" value="1"/>
</dbReference>
<dbReference type="InterPro" id="IPR015422">
    <property type="entry name" value="PyrdxlP-dep_Trfase_small"/>
</dbReference>
<dbReference type="InterPro" id="IPR015424">
    <property type="entry name" value="PyrdxlP-dep_Trfase"/>
</dbReference>
<dbReference type="NCBIfam" id="NF005453">
    <property type="entry name" value="PRK07046.1"/>
    <property type="match status" value="1"/>
</dbReference>
<accession>A0A1G8QRE5</accession>
<dbReference type="AlphaFoldDB" id="A0A1G8QRE5"/>
<keyword evidence="5" id="KW-1185">Reference proteome</keyword>
<proteinExistence type="inferred from homology"/>